<sequence>MLYWLFRFPPLKASDNGSWFRALGQCVSESQCALREVSSDIYDGGVDAYNVLDSSIKLKLLNILCDEALCTITLRNWIDKQNSEFVDSEKEAKEKILVARDKEKQLRQKMQDEVAKAIIEKGGASLSVSEHEVLVRQIKREVIQVHEDVCQAIRMLPRSICLSFVIVAERQRSDAVRTAPIILDVSGRAFWKLRGYTSENYILLQDIGTLDPVAPSEKWFVYDVEQKPDVEKYISSIR</sequence>
<dbReference type="InterPro" id="IPR040221">
    <property type="entry name" value="CDCA7/CDA7L"/>
</dbReference>
<reference evidence="3" key="1">
    <citation type="journal article" date="2019" name="Plant Biotechnol. J.">
        <title>Genome sequencing of the Australian wild diploid species Gossypium australe highlights disease resistance and delayed gland morphogenesis.</title>
        <authorList>
            <person name="Cai Y."/>
            <person name="Cai X."/>
            <person name="Wang Q."/>
            <person name="Wang P."/>
            <person name="Zhang Y."/>
            <person name="Cai C."/>
            <person name="Xu Y."/>
            <person name="Wang K."/>
            <person name="Zhou Z."/>
            <person name="Wang C."/>
            <person name="Geng S."/>
            <person name="Li B."/>
            <person name="Dong Q."/>
            <person name="Hou Y."/>
            <person name="Wang H."/>
            <person name="Ai P."/>
            <person name="Liu Z."/>
            <person name="Yi F."/>
            <person name="Sun M."/>
            <person name="An G."/>
            <person name="Cheng J."/>
            <person name="Zhang Y."/>
            <person name="Shi Q."/>
            <person name="Xie Y."/>
            <person name="Shi X."/>
            <person name="Chang Y."/>
            <person name="Huang F."/>
            <person name="Chen Y."/>
            <person name="Hong S."/>
            <person name="Mi L."/>
            <person name="Sun Q."/>
            <person name="Zhang L."/>
            <person name="Zhou B."/>
            <person name="Peng R."/>
            <person name="Zhang X."/>
            <person name="Liu F."/>
        </authorList>
    </citation>
    <scope>NUCLEOTIDE SEQUENCE [LARGE SCALE GENOMIC DNA]</scope>
    <source>
        <strain evidence="3">cv. PA1801</strain>
    </source>
</reference>
<dbReference type="EMBL" id="SMMG02000010">
    <property type="protein sequence ID" value="KAA3458381.1"/>
    <property type="molecule type" value="Genomic_DNA"/>
</dbReference>
<dbReference type="GO" id="GO:0006355">
    <property type="term" value="P:regulation of DNA-templated transcription"/>
    <property type="evidence" value="ECO:0007669"/>
    <property type="project" value="InterPro"/>
</dbReference>
<dbReference type="PANTHER" id="PTHR31169:SF8">
    <property type="entry name" value="ZINC-FINGER DOMAIN OF MONOAMINE-OXIDASE A REPRESSOR R1 PROTEIN"/>
    <property type="match status" value="1"/>
</dbReference>
<name>A0A5B6UK32_9ROSI</name>
<feature type="coiled-coil region" evidence="1">
    <location>
        <begin position="89"/>
        <end position="120"/>
    </location>
</feature>
<organism evidence="2 3">
    <name type="scientific">Gossypium australe</name>
    <dbReference type="NCBI Taxonomy" id="47621"/>
    <lineage>
        <taxon>Eukaryota</taxon>
        <taxon>Viridiplantae</taxon>
        <taxon>Streptophyta</taxon>
        <taxon>Embryophyta</taxon>
        <taxon>Tracheophyta</taxon>
        <taxon>Spermatophyta</taxon>
        <taxon>Magnoliopsida</taxon>
        <taxon>eudicotyledons</taxon>
        <taxon>Gunneridae</taxon>
        <taxon>Pentapetalae</taxon>
        <taxon>rosids</taxon>
        <taxon>malvids</taxon>
        <taxon>Malvales</taxon>
        <taxon>Malvaceae</taxon>
        <taxon>Malvoideae</taxon>
        <taxon>Gossypium</taxon>
    </lineage>
</organism>
<proteinExistence type="predicted"/>
<comment type="caution">
    <text evidence="2">The sequence shown here is derived from an EMBL/GenBank/DDBJ whole genome shotgun (WGS) entry which is preliminary data.</text>
</comment>
<protein>
    <submittedName>
        <fullName evidence="2">Zf-4CXXC_R1 domain-containing protein</fullName>
    </submittedName>
</protein>
<dbReference type="GO" id="GO:0005634">
    <property type="term" value="C:nucleus"/>
    <property type="evidence" value="ECO:0007669"/>
    <property type="project" value="TreeGrafter"/>
</dbReference>
<evidence type="ECO:0000313" key="3">
    <source>
        <dbReference type="Proteomes" id="UP000325315"/>
    </source>
</evidence>
<evidence type="ECO:0000256" key="1">
    <source>
        <dbReference type="SAM" id="Coils"/>
    </source>
</evidence>
<dbReference type="AlphaFoldDB" id="A0A5B6UK32"/>
<keyword evidence="1" id="KW-0175">Coiled coil</keyword>
<accession>A0A5B6UK32</accession>
<dbReference type="OrthoDB" id="298344at2759"/>
<evidence type="ECO:0000313" key="2">
    <source>
        <dbReference type="EMBL" id="KAA3458381.1"/>
    </source>
</evidence>
<dbReference type="PANTHER" id="PTHR31169">
    <property type="entry name" value="OS05G0300700 PROTEIN"/>
    <property type="match status" value="1"/>
</dbReference>
<gene>
    <name evidence="2" type="ORF">EPI10_012999</name>
</gene>
<dbReference type="Proteomes" id="UP000325315">
    <property type="component" value="Unassembled WGS sequence"/>
</dbReference>
<keyword evidence="3" id="KW-1185">Reference proteome</keyword>